<dbReference type="GO" id="GO:0005737">
    <property type="term" value="C:cytoplasm"/>
    <property type="evidence" value="ECO:0007669"/>
    <property type="project" value="UniProtKB-SubCell"/>
</dbReference>
<dbReference type="InterPro" id="IPR029139">
    <property type="entry name" value="QueF_N"/>
</dbReference>
<feature type="active site" description="Proton donor" evidence="5">
    <location>
        <position position="194"/>
    </location>
</feature>
<organism evidence="7 8">
    <name type="scientific">Simiduia aestuariiviva</name>
    <dbReference type="NCBI Taxonomy" id="1510459"/>
    <lineage>
        <taxon>Bacteria</taxon>
        <taxon>Pseudomonadati</taxon>
        <taxon>Pseudomonadota</taxon>
        <taxon>Gammaproteobacteria</taxon>
        <taxon>Cellvibrionales</taxon>
        <taxon>Cellvibrionaceae</taxon>
        <taxon>Simiduia</taxon>
    </lineage>
</organism>
<evidence type="ECO:0000259" key="6">
    <source>
        <dbReference type="Pfam" id="PF14819"/>
    </source>
</evidence>
<protein>
    <recommendedName>
        <fullName evidence="5">NADPH-dependent 7-cyano-7-deazaguanine reductase</fullName>
        <ecNumber evidence="5">1.7.1.13</ecNumber>
    </recommendedName>
    <alternativeName>
        <fullName evidence="5">7-cyano-7-carbaguanine reductase</fullName>
    </alternativeName>
    <alternativeName>
        <fullName evidence="5">NADPH-dependent nitrile oxidoreductase</fullName>
    </alternativeName>
    <alternativeName>
        <fullName evidence="5">PreQ(0) reductase</fullName>
    </alternativeName>
</protein>
<dbReference type="SUPFAM" id="SSF55620">
    <property type="entry name" value="Tetrahydrobiopterin biosynthesis enzymes-like"/>
    <property type="match status" value="1"/>
</dbReference>
<evidence type="ECO:0000313" key="7">
    <source>
        <dbReference type="EMBL" id="MBB3168731.1"/>
    </source>
</evidence>
<keyword evidence="8" id="KW-1185">Reference proteome</keyword>
<dbReference type="PIRSF" id="PIRSF004750">
    <property type="entry name" value="Nitrile_oxidored_YqcD_prd"/>
    <property type="match status" value="1"/>
</dbReference>
<comment type="similarity">
    <text evidence="5">Belongs to the GTP cyclohydrolase I family. QueF type 2 subfamily.</text>
</comment>
<evidence type="ECO:0000313" key="8">
    <source>
        <dbReference type="Proteomes" id="UP000559987"/>
    </source>
</evidence>
<proteinExistence type="inferred from homology"/>
<evidence type="ECO:0000256" key="3">
    <source>
        <dbReference type="ARBA" id="ARBA00022857"/>
    </source>
</evidence>
<comment type="function">
    <text evidence="5">Catalyzes the NADPH-dependent reduction of 7-cyano-7-deazaguanine (preQ0) to 7-aminomethyl-7-deazaguanine (preQ1).</text>
</comment>
<dbReference type="Pfam" id="PF14819">
    <property type="entry name" value="QueF_N"/>
    <property type="match status" value="1"/>
</dbReference>
<accession>A0A839UPS5</accession>
<dbReference type="Proteomes" id="UP000559987">
    <property type="component" value="Unassembled WGS sequence"/>
</dbReference>
<dbReference type="HAMAP" id="MF_00817">
    <property type="entry name" value="QueF_type2"/>
    <property type="match status" value="1"/>
</dbReference>
<comment type="subcellular location">
    <subcellularLocation>
        <location evidence="5">Cytoplasm</location>
    </subcellularLocation>
</comment>
<dbReference type="GO" id="GO:0033739">
    <property type="term" value="F:preQ1 synthase activity"/>
    <property type="evidence" value="ECO:0007669"/>
    <property type="project" value="UniProtKB-UniRule"/>
</dbReference>
<evidence type="ECO:0000256" key="2">
    <source>
        <dbReference type="ARBA" id="ARBA00022785"/>
    </source>
</evidence>
<dbReference type="InterPro" id="IPR016428">
    <property type="entry name" value="QueF_type2"/>
</dbReference>
<dbReference type="InterPro" id="IPR050084">
    <property type="entry name" value="NADPH_dep_7-cyano-7-deazaG_red"/>
</dbReference>
<sequence>MTDNPVERHGPSHLGKTTNYIDKYDPSILDPIPRSLAREALALGEVLPFTGVDRWTGYELSWLNEKGKPVVALAEFEFPCSSPNIVESKSFKLYLNSFNQTAIESTRALVDRLESDLSQAAGAPVLVHLMDMRQAMTLGVGHFAGVCLDEMDVYCDSYLPEPGLLRLVEGGAEVHETLYSDLLKSNCPVTGQPDWASIAIRYAGPAIDRTSLLQYIVSFRDHRDFHEHCVERIFSDISERLKPRELTVYARYTRRGGLDINPFRTNCGDVPEELRLVRQ</sequence>
<reference evidence="7 8" key="1">
    <citation type="submission" date="2020-08" db="EMBL/GenBank/DDBJ databases">
        <title>Genomic Encyclopedia of Type Strains, Phase III (KMG-III): the genomes of soil and plant-associated and newly described type strains.</title>
        <authorList>
            <person name="Whitman W."/>
        </authorList>
    </citation>
    <scope>NUCLEOTIDE SEQUENCE [LARGE SCALE GENOMIC DNA]</scope>
    <source>
        <strain evidence="7 8">CECT 8571</strain>
    </source>
</reference>
<dbReference type="InterPro" id="IPR029500">
    <property type="entry name" value="QueF"/>
</dbReference>
<dbReference type="InterPro" id="IPR043133">
    <property type="entry name" value="GTP-CH-I_C/QueF"/>
</dbReference>
<dbReference type="Gene3D" id="3.30.1130.10">
    <property type="match status" value="2"/>
</dbReference>
<dbReference type="EMBL" id="JACHXZ010000002">
    <property type="protein sequence ID" value="MBB3168731.1"/>
    <property type="molecule type" value="Genomic_DNA"/>
</dbReference>
<feature type="binding site" evidence="5">
    <location>
        <begin position="255"/>
        <end position="256"/>
    </location>
    <ligand>
        <name>NADPH</name>
        <dbReference type="ChEBI" id="CHEBI:57783"/>
    </ligand>
</feature>
<evidence type="ECO:0000256" key="4">
    <source>
        <dbReference type="ARBA" id="ARBA00023002"/>
    </source>
</evidence>
<dbReference type="EC" id="1.7.1.13" evidence="5"/>
<keyword evidence="4 5" id="KW-0560">Oxidoreductase</keyword>
<evidence type="ECO:0000256" key="5">
    <source>
        <dbReference type="HAMAP-Rule" id="MF_00817"/>
    </source>
</evidence>
<comment type="subunit">
    <text evidence="5">Homodimer.</text>
</comment>
<comment type="pathway">
    <text evidence="5">tRNA modification; tRNA-queuosine biosynthesis.</text>
</comment>
<dbReference type="AlphaFoldDB" id="A0A839UPS5"/>
<dbReference type="Pfam" id="PF14489">
    <property type="entry name" value="QueF"/>
    <property type="match status" value="1"/>
</dbReference>
<feature type="binding site" evidence="5">
    <location>
        <begin position="88"/>
        <end position="89"/>
    </location>
    <ligand>
        <name>NADPH</name>
        <dbReference type="ChEBI" id="CHEBI:57783"/>
    </ligand>
</feature>
<feature type="domain" description="NADPH-dependent 7-cyano-7-deazaguanine reductase N-terminal" evidence="6">
    <location>
        <begin position="20"/>
        <end position="129"/>
    </location>
</feature>
<feature type="binding site" evidence="5">
    <location>
        <begin position="226"/>
        <end position="227"/>
    </location>
    <ligand>
        <name>substrate</name>
    </ligand>
</feature>
<dbReference type="PANTHER" id="PTHR34354:SF1">
    <property type="entry name" value="NADPH-DEPENDENT 7-CYANO-7-DEAZAGUANINE REDUCTASE"/>
    <property type="match status" value="1"/>
</dbReference>
<name>A0A839UPS5_9GAMM</name>
<dbReference type="NCBIfam" id="TIGR03138">
    <property type="entry name" value="QueF"/>
    <property type="match status" value="1"/>
</dbReference>
<comment type="catalytic activity">
    <reaction evidence="5">
        <text>7-aminomethyl-7-carbaguanine + 2 NADP(+) = 7-cyano-7-carbaguanine + 2 NADPH + 3 H(+)</text>
        <dbReference type="Rhea" id="RHEA:13409"/>
        <dbReference type="ChEBI" id="CHEBI:15378"/>
        <dbReference type="ChEBI" id="CHEBI:45075"/>
        <dbReference type="ChEBI" id="CHEBI:57783"/>
        <dbReference type="ChEBI" id="CHEBI:58349"/>
        <dbReference type="ChEBI" id="CHEBI:58703"/>
        <dbReference type="EC" id="1.7.1.13"/>
    </reaction>
</comment>
<dbReference type="UniPathway" id="UPA00392"/>
<dbReference type="PANTHER" id="PTHR34354">
    <property type="entry name" value="NADPH-DEPENDENT 7-CYANO-7-DEAZAGUANINE REDUCTASE"/>
    <property type="match status" value="1"/>
</dbReference>
<keyword evidence="1 5" id="KW-0963">Cytoplasm</keyword>
<comment type="caution">
    <text evidence="7">The sequence shown here is derived from an EMBL/GenBank/DDBJ whole genome shotgun (WGS) entry which is preliminary data.</text>
</comment>
<feature type="binding site" evidence="5">
    <location>
        <begin position="86"/>
        <end position="88"/>
    </location>
    <ligand>
        <name>substrate</name>
    </ligand>
</feature>
<dbReference type="GO" id="GO:0008616">
    <property type="term" value="P:tRNA queuosine(34) biosynthetic process"/>
    <property type="evidence" value="ECO:0007669"/>
    <property type="project" value="UniProtKB-UniRule"/>
</dbReference>
<keyword evidence="2 5" id="KW-0671">Queuosine biosynthesis</keyword>
<keyword evidence="3 5" id="KW-0521">NADP</keyword>
<evidence type="ECO:0000256" key="1">
    <source>
        <dbReference type="ARBA" id="ARBA00022490"/>
    </source>
</evidence>
<feature type="active site" description="Thioimide intermediate" evidence="5">
    <location>
        <position position="187"/>
    </location>
</feature>
<dbReference type="RefSeq" id="WP_183910186.1">
    <property type="nucleotide sequence ID" value="NZ_JACHXZ010000002.1"/>
</dbReference>
<gene>
    <name evidence="5" type="primary">queF</name>
    <name evidence="7" type="ORF">FHS30_001915</name>
</gene>